<accession>A0AAV4HMV7</accession>
<dbReference type="InterPro" id="IPR002401">
    <property type="entry name" value="Cyt_P450_E_grp-I"/>
</dbReference>
<dbReference type="Gene3D" id="1.10.630.10">
    <property type="entry name" value="Cytochrome P450"/>
    <property type="match status" value="1"/>
</dbReference>
<dbReference type="Proteomes" id="UP000762676">
    <property type="component" value="Unassembled WGS sequence"/>
</dbReference>
<comment type="caution">
    <text evidence="4">The sequence shown here is derived from an EMBL/GenBank/DDBJ whole genome shotgun (WGS) entry which is preliminary data.</text>
</comment>
<dbReference type="GO" id="GO:0016712">
    <property type="term" value="F:oxidoreductase activity, acting on paired donors, with incorporation or reduction of molecular oxygen, reduced flavin or flavoprotein as one donor, and incorporation of one atom of oxygen"/>
    <property type="evidence" value="ECO:0007669"/>
    <property type="project" value="TreeGrafter"/>
</dbReference>
<dbReference type="EMBL" id="BMAT01012721">
    <property type="protein sequence ID" value="GFR98045.1"/>
    <property type="molecule type" value="Genomic_DNA"/>
</dbReference>
<dbReference type="GO" id="GO:0006805">
    <property type="term" value="P:xenobiotic metabolic process"/>
    <property type="evidence" value="ECO:0007669"/>
    <property type="project" value="TreeGrafter"/>
</dbReference>
<dbReference type="GO" id="GO:0005737">
    <property type="term" value="C:cytoplasm"/>
    <property type="evidence" value="ECO:0007669"/>
    <property type="project" value="TreeGrafter"/>
</dbReference>
<name>A0AAV4HMV7_9GAST</name>
<evidence type="ECO:0000256" key="2">
    <source>
        <dbReference type="ARBA" id="ARBA00022723"/>
    </source>
</evidence>
<dbReference type="InterPro" id="IPR001128">
    <property type="entry name" value="Cyt_P450"/>
</dbReference>
<dbReference type="PRINTS" id="PR00463">
    <property type="entry name" value="EP450I"/>
</dbReference>
<dbReference type="SUPFAM" id="SSF48264">
    <property type="entry name" value="Cytochrome P450"/>
    <property type="match status" value="1"/>
</dbReference>
<evidence type="ECO:0000313" key="5">
    <source>
        <dbReference type="Proteomes" id="UP000762676"/>
    </source>
</evidence>
<organism evidence="4 5">
    <name type="scientific">Elysia marginata</name>
    <dbReference type="NCBI Taxonomy" id="1093978"/>
    <lineage>
        <taxon>Eukaryota</taxon>
        <taxon>Metazoa</taxon>
        <taxon>Spiralia</taxon>
        <taxon>Lophotrochozoa</taxon>
        <taxon>Mollusca</taxon>
        <taxon>Gastropoda</taxon>
        <taxon>Heterobranchia</taxon>
        <taxon>Euthyneura</taxon>
        <taxon>Panpulmonata</taxon>
        <taxon>Sacoglossa</taxon>
        <taxon>Placobranchoidea</taxon>
        <taxon>Plakobranchidae</taxon>
        <taxon>Elysia</taxon>
    </lineage>
</organism>
<dbReference type="AlphaFoldDB" id="A0AAV4HMV7"/>
<keyword evidence="5" id="KW-1185">Reference proteome</keyword>
<dbReference type="PANTHER" id="PTHR24300:SF397">
    <property type="entry name" value="CYTOCHROME P450 2U1"/>
    <property type="match status" value="1"/>
</dbReference>
<reference evidence="4 5" key="1">
    <citation type="journal article" date="2021" name="Elife">
        <title>Chloroplast acquisition without the gene transfer in kleptoplastic sea slugs, Plakobranchus ocellatus.</title>
        <authorList>
            <person name="Maeda T."/>
            <person name="Takahashi S."/>
            <person name="Yoshida T."/>
            <person name="Shimamura S."/>
            <person name="Takaki Y."/>
            <person name="Nagai Y."/>
            <person name="Toyoda A."/>
            <person name="Suzuki Y."/>
            <person name="Arimoto A."/>
            <person name="Ishii H."/>
            <person name="Satoh N."/>
            <person name="Nishiyama T."/>
            <person name="Hasebe M."/>
            <person name="Maruyama T."/>
            <person name="Minagawa J."/>
            <person name="Obokata J."/>
            <person name="Shigenobu S."/>
        </authorList>
    </citation>
    <scope>NUCLEOTIDE SEQUENCE [LARGE SCALE GENOMIC DNA]</scope>
</reference>
<dbReference type="PANTHER" id="PTHR24300">
    <property type="entry name" value="CYTOCHROME P450 508A4-RELATED"/>
    <property type="match status" value="1"/>
</dbReference>
<dbReference type="GO" id="GO:0008395">
    <property type="term" value="F:steroid hydroxylase activity"/>
    <property type="evidence" value="ECO:0007669"/>
    <property type="project" value="TreeGrafter"/>
</dbReference>
<keyword evidence="3" id="KW-0408">Iron</keyword>
<evidence type="ECO:0000256" key="1">
    <source>
        <dbReference type="ARBA" id="ARBA00010617"/>
    </source>
</evidence>
<gene>
    <name evidence="4" type="ORF">ElyMa_006340000</name>
</gene>
<feature type="non-terminal residue" evidence="4">
    <location>
        <position position="159"/>
    </location>
</feature>
<sequence>MDNDVVHIDPQLLFQRLLTSRQATPTQLQEVLSYELTTAPSSLFEGLRCKNLYIHFCCFEKNIHFVFFILRTGDIFTLYLGTTRVIVLSSYDIMKEALIKQADFTSDRPKKGLLTVLDRNDGIIETSGPLWKENRTVVLTLLREFGMGKNVMAEKIEEE</sequence>
<keyword evidence="2" id="KW-0479">Metal-binding</keyword>
<dbReference type="InterPro" id="IPR050182">
    <property type="entry name" value="Cytochrome_P450_fam2"/>
</dbReference>
<dbReference type="GO" id="GO:0006082">
    <property type="term" value="P:organic acid metabolic process"/>
    <property type="evidence" value="ECO:0007669"/>
    <property type="project" value="TreeGrafter"/>
</dbReference>
<dbReference type="InterPro" id="IPR036396">
    <property type="entry name" value="Cyt_P450_sf"/>
</dbReference>
<evidence type="ECO:0000256" key="3">
    <source>
        <dbReference type="ARBA" id="ARBA00023004"/>
    </source>
</evidence>
<dbReference type="GO" id="GO:0005506">
    <property type="term" value="F:iron ion binding"/>
    <property type="evidence" value="ECO:0007669"/>
    <property type="project" value="InterPro"/>
</dbReference>
<proteinExistence type="inferred from homology"/>
<comment type="similarity">
    <text evidence="1">Belongs to the cytochrome P450 family.</text>
</comment>
<protein>
    <submittedName>
        <fullName evidence="4">Cytochrome P450 2U1</fullName>
    </submittedName>
</protein>
<dbReference type="GO" id="GO:0020037">
    <property type="term" value="F:heme binding"/>
    <property type="evidence" value="ECO:0007669"/>
    <property type="project" value="InterPro"/>
</dbReference>
<dbReference type="Pfam" id="PF00067">
    <property type="entry name" value="p450"/>
    <property type="match status" value="1"/>
</dbReference>
<evidence type="ECO:0000313" key="4">
    <source>
        <dbReference type="EMBL" id="GFR98045.1"/>
    </source>
</evidence>